<reference evidence="1" key="1">
    <citation type="submission" date="2017-07" db="EMBL/GenBank/DDBJ databases">
        <title>Taro Niue Genome Assembly and Annotation.</title>
        <authorList>
            <person name="Atibalentja N."/>
            <person name="Keating K."/>
            <person name="Fields C.J."/>
        </authorList>
    </citation>
    <scope>NUCLEOTIDE SEQUENCE</scope>
    <source>
        <strain evidence="1">Niue_2</strain>
        <tissue evidence="1">Leaf</tissue>
    </source>
</reference>
<dbReference type="Proteomes" id="UP000652761">
    <property type="component" value="Unassembled WGS sequence"/>
</dbReference>
<name>A0A843X3W4_COLES</name>
<comment type="caution">
    <text evidence="1">The sequence shown here is derived from an EMBL/GenBank/DDBJ whole genome shotgun (WGS) entry which is preliminary data.</text>
</comment>
<protein>
    <submittedName>
        <fullName evidence="1">Uncharacterized protein</fullName>
    </submittedName>
</protein>
<evidence type="ECO:0000313" key="1">
    <source>
        <dbReference type="EMBL" id="MQM10400.1"/>
    </source>
</evidence>
<dbReference type="EMBL" id="NMUH01004663">
    <property type="protein sequence ID" value="MQM10400.1"/>
    <property type="molecule type" value="Genomic_DNA"/>
</dbReference>
<proteinExistence type="predicted"/>
<accession>A0A843X3W4</accession>
<evidence type="ECO:0000313" key="2">
    <source>
        <dbReference type="Proteomes" id="UP000652761"/>
    </source>
</evidence>
<keyword evidence="2" id="KW-1185">Reference proteome</keyword>
<gene>
    <name evidence="1" type="ORF">Taro_043298</name>
</gene>
<dbReference type="AlphaFoldDB" id="A0A843X3W4"/>
<organism evidence="1 2">
    <name type="scientific">Colocasia esculenta</name>
    <name type="common">Wild taro</name>
    <name type="synonym">Arum esculentum</name>
    <dbReference type="NCBI Taxonomy" id="4460"/>
    <lineage>
        <taxon>Eukaryota</taxon>
        <taxon>Viridiplantae</taxon>
        <taxon>Streptophyta</taxon>
        <taxon>Embryophyta</taxon>
        <taxon>Tracheophyta</taxon>
        <taxon>Spermatophyta</taxon>
        <taxon>Magnoliopsida</taxon>
        <taxon>Liliopsida</taxon>
        <taxon>Araceae</taxon>
        <taxon>Aroideae</taxon>
        <taxon>Colocasieae</taxon>
        <taxon>Colocasia</taxon>
    </lineage>
</organism>
<sequence length="130" mass="14683">MDAQILFTQTLGMSYITCWGRVEELLVARAQEIKHTKIIFFPSSYATTCVHRPLGVDQRTPKTHGCLNTLHPNPRNEFYNLLGSCGGALGGWRAGDQAYQAHLLPRFVCYDLCKSSTWSRPKVFCRSRAC</sequence>